<gene>
    <name evidence="2" type="ORF">CFH80_02855</name>
</gene>
<keyword evidence="1" id="KW-1133">Transmembrane helix</keyword>
<dbReference type="AlphaFoldDB" id="A0A2D3WCL3"/>
<proteinExistence type="predicted"/>
<comment type="caution">
    <text evidence="2">The sequence shown here is derived from an EMBL/GenBank/DDBJ whole genome shotgun (WGS) entry which is preliminary data.</text>
</comment>
<reference evidence="2 3" key="1">
    <citation type="journal article" date="2017" name="Front. Microbiol.">
        <title>Comparative Genomic Analysis of the Class Epsilonproteobacteria and Proposed Reclassification to Epsilonbacteraeota (phyl. nov.).</title>
        <authorList>
            <person name="Waite D.W."/>
            <person name="Vanwonterghem I."/>
            <person name="Rinke C."/>
            <person name="Parks D.H."/>
            <person name="Zhang Y."/>
            <person name="Takai K."/>
            <person name="Sievert S.M."/>
            <person name="Simon J."/>
            <person name="Campbell B.J."/>
            <person name="Hanson T.E."/>
            <person name="Woyke T."/>
            <person name="Klotz M.G."/>
            <person name="Hugenholtz P."/>
        </authorList>
    </citation>
    <scope>NUCLEOTIDE SEQUENCE [LARGE SCALE GENOMIC DNA]</scope>
    <source>
        <strain evidence="2">UBA11420</strain>
    </source>
</reference>
<dbReference type="RefSeq" id="WP_060826115.1">
    <property type="nucleotide sequence ID" value="NZ_AP014724.1"/>
</dbReference>
<evidence type="ECO:0000256" key="1">
    <source>
        <dbReference type="SAM" id="Phobius"/>
    </source>
</evidence>
<feature type="transmembrane region" description="Helical" evidence="1">
    <location>
        <begin position="6"/>
        <end position="25"/>
    </location>
</feature>
<evidence type="ECO:0000313" key="2">
    <source>
        <dbReference type="EMBL" id="DAB36820.1"/>
    </source>
</evidence>
<sequence length="62" mass="7523">MKTLRFTALFFALAYAIVLMHYLSFDHRGKEKKIEESALRMKYVEPSFCFKEKEYKEFAYVQ</sequence>
<evidence type="ECO:0000313" key="3">
    <source>
        <dbReference type="Proteomes" id="UP000231638"/>
    </source>
</evidence>
<keyword evidence="1" id="KW-0812">Transmembrane</keyword>
<organism evidence="2 3">
    <name type="scientific">Sulfurospirillum cavolei</name>
    <dbReference type="NCBI Taxonomy" id="366522"/>
    <lineage>
        <taxon>Bacteria</taxon>
        <taxon>Pseudomonadati</taxon>
        <taxon>Campylobacterota</taxon>
        <taxon>Epsilonproteobacteria</taxon>
        <taxon>Campylobacterales</taxon>
        <taxon>Sulfurospirillaceae</taxon>
        <taxon>Sulfurospirillum</taxon>
    </lineage>
</organism>
<dbReference type="STRING" id="366522.GCA_001548055_01622"/>
<name>A0A2D3WCL3_9BACT</name>
<protein>
    <submittedName>
        <fullName evidence="2">Uncharacterized protein</fullName>
    </submittedName>
</protein>
<keyword evidence="1" id="KW-0472">Membrane</keyword>
<accession>A0A2D3WCL3</accession>
<dbReference type="EMBL" id="DLUG01000079">
    <property type="protein sequence ID" value="DAB36820.1"/>
    <property type="molecule type" value="Genomic_DNA"/>
</dbReference>
<dbReference type="Proteomes" id="UP000231638">
    <property type="component" value="Unassembled WGS sequence"/>
</dbReference>